<gene>
    <name evidence="10" type="ORF">N7496_001852</name>
</gene>
<dbReference type="SUPFAM" id="SSF52540">
    <property type="entry name" value="P-loop containing nucleoside triphosphate hydrolases"/>
    <property type="match status" value="1"/>
</dbReference>
<dbReference type="Gene3D" id="3.40.50.300">
    <property type="entry name" value="P-loop containing nucleotide triphosphate hydrolases"/>
    <property type="match status" value="1"/>
</dbReference>
<feature type="repeat" description="WD" evidence="7">
    <location>
        <begin position="627"/>
        <end position="668"/>
    </location>
</feature>
<feature type="region of interest" description="Disordered" evidence="8">
    <location>
        <begin position="1"/>
        <end position="23"/>
    </location>
</feature>
<dbReference type="SUPFAM" id="SSF50978">
    <property type="entry name" value="WD40 repeat-like"/>
    <property type="match status" value="2"/>
</dbReference>
<dbReference type="PANTHER" id="PTHR22847:SF637">
    <property type="entry name" value="WD REPEAT DOMAIN 5B"/>
    <property type="match status" value="1"/>
</dbReference>
<feature type="repeat" description="WD" evidence="7">
    <location>
        <begin position="892"/>
        <end position="924"/>
    </location>
</feature>
<feature type="repeat" description="WD" evidence="7">
    <location>
        <begin position="1065"/>
        <end position="1091"/>
    </location>
</feature>
<dbReference type="InterPro" id="IPR020472">
    <property type="entry name" value="WD40_PAC1"/>
</dbReference>
<dbReference type="PROSITE" id="PS00678">
    <property type="entry name" value="WD_REPEATS_1"/>
    <property type="match status" value="7"/>
</dbReference>
<dbReference type="Pfam" id="PF00400">
    <property type="entry name" value="WD40"/>
    <property type="match status" value="12"/>
</dbReference>
<dbReference type="PRINTS" id="PR00320">
    <property type="entry name" value="GPROTEINBRPT"/>
</dbReference>
<feature type="domain" description="Nephrocystin 3-like N-terminal" evidence="9">
    <location>
        <begin position="61"/>
        <end position="232"/>
    </location>
</feature>
<dbReference type="RefSeq" id="XP_056561512.1">
    <property type="nucleotide sequence ID" value="XM_056694783.1"/>
</dbReference>
<comment type="subcellular location">
    <subcellularLocation>
        <location evidence="1">Mitochondrion outer membrane</location>
        <topology evidence="1">Peripheral membrane protein</topology>
        <orientation evidence="1">Cytoplasmic side</orientation>
    </subcellularLocation>
</comment>
<evidence type="ECO:0000256" key="8">
    <source>
        <dbReference type="SAM" id="MobiDB-lite"/>
    </source>
</evidence>
<evidence type="ECO:0000313" key="11">
    <source>
        <dbReference type="Proteomes" id="UP001147782"/>
    </source>
</evidence>
<comment type="function">
    <text evidence="6">Involved in mitochondrial fission. Acts as an adapter protein required to form mitochondrial fission complexes. Formation of these complexes is required to promote constriction and fission of the mitochondrial compartment at a late step in mitochondrial division.</text>
</comment>
<evidence type="ECO:0000256" key="6">
    <source>
        <dbReference type="ARBA" id="ARBA00043913"/>
    </source>
</evidence>
<evidence type="ECO:0000256" key="3">
    <source>
        <dbReference type="ARBA" id="ARBA00022737"/>
    </source>
</evidence>
<accession>A0A9X0B791</accession>
<dbReference type="OrthoDB" id="20872at2759"/>
<evidence type="ECO:0000256" key="5">
    <source>
        <dbReference type="ARBA" id="ARBA00039789"/>
    </source>
</evidence>
<keyword evidence="2 7" id="KW-0853">WD repeat</keyword>
<feature type="repeat" description="WD" evidence="7">
    <location>
        <begin position="808"/>
        <end position="849"/>
    </location>
</feature>
<evidence type="ECO:0000256" key="4">
    <source>
        <dbReference type="ARBA" id="ARBA00038415"/>
    </source>
</evidence>
<dbReference type="AlphaFoldDB" id="A0A9X0B791"/>
<dbReference type="EMBL" id="JAPZBS010000001">
    <property type="protein sequence ID" value="KAJ5390784.1"/>
    <property type="molecule type" value="Genomic_DNA"/>
</dbReference>
<feature type="repeat" description="WD" evidence="7">
    <location>
        <begin position="722"/>
        <end position="763"/>
    </location>
</feature>
<dbReference type="GO" id="GO:0005741">
    <property type="term" value="C:mitochondrial outer membrane"/>
    <property type="evidence" value="ECO:0007669"/>
    <property type="project" value="UniProtKB-SubCell"/>
</dbReference>
<feature type="repeat" description="WD" evidence="7">
    <location>
        <begin position="937"/>
        <end position="975"/>
    </location>
</feature>
<proteinExistence type="inferred from homology"/>
<dbReference type="PROSITE" id="PS50082">
    <property type="entry name" value="WD_REPEATS_2"/>
    <property type="match status" value="11"/>
</dbReference>
<feature type="repeat" description="WD" evidence="7">
    <location>
        <begin position="850"/>
        <end position="891"/>
    </location>
</feature>
<feature type="repeat" description="WD" evidence="7">
    <location>
        <begin position="1104"/>
        <end position="1145"/>
    </location>
</feature>
<dbReference type="InterPro" id="IPR015943">
    <property type="entry name" value="WD40/YVTN_repeat-like_dom_sf"/>
</dbReference>
<dbReference type="PROSITE" id="PS50294">
    <property type="entry name" value="WD_REPEATS_REGION"/>
    <property type="match status" value="11"/>
</dbReference>
<dbReference type="CDD" id="cd00200">
    <property type="entry name" value="WD40"/>
    <property type="match status" value="2"/>
</dbReference>
<evidence type="ECO:0000259" key="9">
    <source>
        <dbReference type="Pfam" id="PF24883"/>
    </source>
</evidence>
<dbReference type="Proteomes" id="UP001147782">
    <property type="component" value="Unassembled WGS sequence"/>
</dbReference>
<reference evidence="10" key="1">
    <citation type="submission" date="2022-11" db="EMBL/GenBank/DDBJ databases">
        <authorList>
            <person name="Petersen C."/>
        </authorList>
    </citation>
    <scope>NUCLEOTIDE SEQUENCE</scope>
    <source>
        <strain evidence="10">IBT 29864</strain>
    </source>
</reference>
<dbReference type="InterPro" id="IPR001680">
    <property type="entry name" value="WD40_rpt"/>
</dbReference>
<dbReference type="GO" id="GO:1990234">
    <property type="term" value="C:transferase complex"/>
    <property type="evidence" value="ECO:0007669"/>
    <property type="project" value="UniProtKB-ARBA"/>
</dbReference>
<keyword evidence="3" id="KW-0677">Repeat</keyword>
<dbReference type="InterPro" id="IPR027417">
    <property type="entry name" value="P-loop_NTPase"/>
</dbReference>
<dbReference type="GO" id="GO:0005634">
    <property type="term" value="C:nucleus"/>
    <property type="evidence" value="ECO:0007669"/>
    <property type="project" value="TreeGrafter"/>
</dbReference>
<organism evidence="10 11">
    <name type="scientific">Penicillium cataractarum</name>
    <dbReference type="NCBI Taxonomy" id="2100454"/>
    <lineage>
        <taxon>Eukaryota</taxon>
        <taxon>Fungi</taxon>
        <taxon>Dikarya</taxon>
        <taxon>Ascomycota</taxon>
        <taxon>Pezizomycotina</taxon>
        <taxon>Eurotiomycetes</taxon>
        <taxon>Eurotiomycetidae</taxon>
        <taxon>Eurotiales</taxon>
        <taxon>Aspergillaceae</taxon>
        <taxon>Penicillium</taxon>
    </lineage>
</organism>
<dbReference type="PANTHER" id="PTHR22847">
    <property type="entry name" value="WD40 REPEAT PROTEIN"/>
    <property type="match status" value="1"/>
</dbReference>
<dbReference type="InterPro" id="IPR056884">
    <property type="entry name" value="NPHP3-like_N"/>
</dbReference>
<dbReference type="InterPro" id="IPR019775">
    <property type="entry name" value="WD40_repeat_CS"/>
</dbReference>
<comment type="caution">
    <text evidence="10">The sequence shown here is derived from an EMBL/GenBank/DDBJ whole genome shotgun (WGS) entry which is preliminary data.</text>
</comment>
<evidence type="ECO:0000256" key="1">
    <source>
        <dbReference type="ARBA" id="ARBA00004570"/>
    </source>
</evidence>
<dbReference type="InterPro" id="IPR036322">
    <property type="entry name" value="WD40_repeat_dom_sf"/>
</dbReference>
<evidence type="ECO:0000256" key="7">
    <source>
        <dbReference type="PROSITE-ProRule" id="PRU00221"/>
    </source>
</evidence>
<dbReference type="Pfam" id="PF24883">
    <property type="entry name" value="NPHP3_N"/>
    <property type="match status" value="1"/>
</dbReference>
<feature type="repeat" description="WD" evidence="7">
    <location>
        <begin position="976"/>
        <end position="1017"/>
    </location>
</feature>
<evidence type="ECO:0000313" key="10">
    <source>
        <dbReference type="EMBL" id="KAJ5390784.1"/>
    </source>
</evidence>
<evidence type="ECO:0000256" key="2">
    <source>
        <dbReference type="ARBA" id="ARBA00022574"/>
    </source>
</evidence>
<dbReference type="GeneID" id="81433960"/>
<keyword evidence="11" id="KW-1185">Reference proteome</keyword>
<comment type="similarity">
    <text evidence="4">Belongs to the WD repeat MDV1/CAF4 family.</text>
</comment>
<reference evidence="10" key="2">
    <citation type="journal article" date="2023" name="IMA Fungus">
        <title>Comparative genomic study of the Penicillium genus elucidates a diverse pangenome and 15 lateral gene transfer events.</title>
        <authorList>
            <person name="Petersen C."/>
            <person name="Sorensen T."/>
            <person name="Nielsen M.R."/>
            <person name="Sondergaard T.E."/>
            <person name="Sorensen J.L."/>
            <person name="Fitzpatrick D.A."/>
            <person name="Frisvad J.C."/>
            <person name="Nielsen K.L."/>
        </authorList>
    </citation>
    <scope>NUCLEOTIDE SEQUENCE</scope>
    <source>
        <strain evidence="10">IBT 29864</strain>
    </source>
</reference>
<dbReference type="SMART" id="SM00320">
    <property type="entry name" value="WD40"/>
    <property type="match status" value="12"/>
</dbReference>
<feature type="repeat" description="WD" evidence="7">
    <location>
        <begin position="687"/>
        <end position="714"/>
    </location>
</feature>
<protein>
    <recommendedName>
        <fullName evidence="5">Mitochondrial division protein 1</fullName>
    </recommendedName>
</protein>
<dbReference type="Gene3D" id="2.130.10.10">
    <property type="entry name" value="YVTN repeat-like/Quinoprotein amine dehydrogenase"/>
    <property type="match status" value="4"/>
</dbReference>
<feature type="repeat" description="WD" evidence="7">
    <location>
        <begin position="764"/>
        <end position="805"/>
    </location>
</feature>
<name>A0A9X0B791_9EURO</name>
<sequence length="1258" mass="139258">MSSLEDGTGTHGHLAERPSRTTTASNNKAYKSFQNNAPLHIHDGGSFTYVNSKAKGNVIDGTCRWITDVQEFESWLNGTNNLLWISGGPGKGKTFLSIYLVDILRTLATEDKGPSVLLLFCDHSNHQRNTALAVIRGLLYQMLEADEALYDDILGPFKLRKKRGENLFSDAFLEELWKIFEKMVARDPRPRYFVLDGLDECDRKSIKFLTTKLEGISSLHAQWNIKTVVVSRPDTTIHTDLRIDLDQEHHQRTEEDVHTFVQVQVKDICGIGDQRPELAHLLLDRAHGTFLWVWLATAMLKEKPDLARQILESEASANVWLPEGLDAMYDRMLLGIQEINAEAAAVVLRHVAMACRPLTREELRYICADQKIDHKKVDLQLDFGCKNLLIITGETVHLVHLSLKEYLVSLPRRNLSAPWTRFLPFRRQLPGQGKSPLVLFGINEKRAHADLLLRCLGFMELKFGKERRKLHPSTLVANIDKAEIRNYLPSHVQYACMYWVRHLTESQARVLDHRCIQRFLEAHFLHWLEALSLIGSASESDRSIQSLQRFIQPTASPAIASFLADASRFVHANIAIFSKMPSQIYTSALAFAPRNSILKRNFRKAIPEILSFLPEVESDWSACLKTLEGNKGQVTSVSFSQDAKLVVSGSDDNKVIIWDAITGAEVQTFEVTNLPSPYYRYFNDFPIGSVAFSHDTKFVVSGIGDGSIRIWDIEECTDARILRGHSASVNSVVFSHDGKLVVSGASDLTIKIWDFAAGILLRTLDGHSHPVLSVAFLNNTRLVVSGSSDHSIRIWDIMKGTETRRLQLQEQPMSAMSIAFSRDANIIASGSADSIVRIWDIEECANVRLLLGHSGLVESVAVSHDGKLVVSGATDMTIKIWDVIAGTLLQTVDGHSSAIFSVAFSNDARLVVSGSQDKTVKILDTAICAKSQSPIVHDSFVVSVAFSHDARILVSGSTDSIIRVWDATTGTEVQRLVGHLGPIGLLAFSRNRQFIVSASKDQTIKIWDIEEGTEVRTFEGHTHQTSALAISNDAKLLASGSYNSIKIRDTATGAEVLTFEAAPFVTSVAFSPDANLVVSGSSNGCIRIWDITKGPDDDYGAIAMSASEDTVKSVSFSHNAKLVVSGSMSGTIKFWDTATGMAIAKIKVGFIISHVSFHLTRPYLCTDRGLVGPLDFERLHQGDPSPSPNFMVDVGYGISSTGAWITWNGENVLWLPPNYRPMTSAVVGDAFEVATGIALITHSRRFIFLRFAGSPKPI</sequence>